<dbReference type="SUPFAM" id="SSF48452">
    <property type="entry name" value="TPR-like"/>
    <property type="match status" value="1"/>
</dbReference>
<feature type="repeat" description="TPR" evidence="3">
    <location>
        <begin position="379"/>
        <end position="412"/>
    </location>
</feature>
<evidence type="ECO:0000256" key="1">
    <source>
        <dbReference type="ARBA" id="ARBA00022737"/>
    </source>
</evidence>
<keyword evidence="7" id="KW-1185">Reference proteome</keyword>
<feature type="transmembrane region" description="Helical" evidence="4">
    <location>
        <begin position="283"/>
        <end position="303"/>
    </location>
</feature>
<evidence type="ECO:0000313" key="7">
    <source>
        <dbReference type="Proteomes" id="UP000271624"/>
    </source>
</evidence>
<dbReference type="EMBL" id="RSCL01000014">
    <property type="protein sequence ID" value="RUT03016.1"/>
    <property type="molecule type" value="Genomic_DNA"/>
</dbReference>
<dbReference type="Gene3D" id="1.10.510.10">
    <property type="entry name" value="Transferase(Phosphotransferase) domain 1"/>
    <property type="match status" value="1"/>
</dbReference>
<dbReference type="InterPro" id="IPR050498">
    <property type="entry name" value="Ycf3"/>
</dbReference>
<protein>
    <recommendedName>
        <fullName evidence="5">Protein kinase domain-containing protein</fullName>
    </recommendedName>
</protein>
<dbReference type="PANTHER" id="PTHR44858:SF1">
    <property type="entry name" value="UDP-N-ACETYLGLUCOSAMINE--PEPTIDE N-ACETYLGLUCOSAMINYLTRANSFERASE SPINDLY-RELATED"/>
    <property type="match status" value="1"/>
</dbReference>
<dbReference type="InterPro" id="IPR011009">
    <property type="entry name" value="Kinase-like_dom_sf"/>
</dbReference>
<dbReference type="PROSITE" id="PS50005">
    <property type="entry name" value="TPR"/>
    <property type="match status" value="9"/>
</dbReference>
<gene>
    <name evidence="6" type="ORF">DSM106972_053240</name>
</gene>
<keyword evidence="4" id="KW-0472">Membrane</keyword>
<dbReference type="GO" id="GO:0004672">
    <property type="term" value="F:protein kinase activity"/>
    <property type="evidence" value="ECO:0007669"/>
    <property type="project" value="InterPro"/>
</dbReference>
<dbReference type="SUPFAM" id="SSF56112">
    <property type="entry name" value="Protein kinase-like (PK-like)"/>
    <property type="match status" value="1"/>
</dbReference>
<dbReference type="InterPro" id="IPR000719">
    <property type="entry name" value="Prot_kinase_dom"/>
</dbReference>
<feature type="repeat" description="TPR" evidence="3">
    <location>
        <begin position="481"/>
        <end position="514"/>
    </location>
</feature>
<dbReference type="RefSeq" id="WP_127083629.1">
    <property type="nucleotide sequence ID" value="NZ_RSCL01000014.1"/>
</dbReference>
<proteinExistence type="predicted"/>
<keyword evidence="4" id="KW-1133">Transmembrane helix</keyword>
<reference evidence="6" key="2">
    <citation type="journal article" date="2019" name="Genome Biol. Evol.">
        <title>Day and night: Metabolic profiles and evolutionary relationships of six axenic non-marine cyanobacteria.</title>
        <authorList>
            <person name="Will S.E."/>
            <person name="Henke P."/>
            <person name="Boedeker C."/>
            <person name="Huang S."/>
            <person name="Brinkmann H."/>
            <person name="Rohde M."/>
            <person name="Jarek M."/>
            <person name="Friedl T."/>
            <person name="Seufert S."/>
            <person name="Schumacher M."/>
            <person name="Overmann J."/>
            <person name="Neumann-Schaal M."/>
            <person name="Petersen J."/>
        </authorList>
    </citation>
    <scope>NUCLEOTIDE SEQUENCE [LARGE SCALE GENOMIC DNA]</scope>
    <source>
        <strain evidence="6">PCC 7102</strain>
    </source>
</reference>
<sequence>MSQLLGLRYRIIQVLSQDKVGENYIVADIDEKNSTYYIFKKIFIHNSSEQELNDVMSSLNKEIQTLQEIARKHDRIQQIFTYWIESKEVCLLKEFIRGNSLSHKIEQQIHSTEEEIVNIFLSLLKILVYVHGQGIIHRNIKPSNIIQRELDKEYVLIDFGSNEAAINYNLGISEYMPMEQYHGSTQFNSDIYSLGIIAISMLTNLPASEITGINSPRNFITGEIRWRHRSPKVNRRLAHVINKMVKLDYRRRYQSALDALIDIRPLQDKYFSIKEERKAQIHLILLVGAASFIIVGIISWILIQPRDIGQAEEFYKQGINQYEAQNYQAAITNFNEAIDINSNYAAAYNRRGDSYYRLGDYNKSVVDSSAAIQLNPKDANSYYDRGFSLYSLGDYIGAITDYNQAIKLDAKNSEFYYARGLARNKIKDRQRAFEDMNKAISLNPELVVAYVERAKMFRKQGNKLDAGKDFDQAVALQSENAELYYERGLNYYELNQKQAAKKDFTKAIEIDAKYIKAYLARGDVYSDLADPEKAYNDYSQALSLNHKYPDTYIHWGNFRLKNNDVTGAFADFNKAIALESDNASAYSYRGNANLERGFWQDAIKDYTKAISINSEYALAYYNRGLVFTDLGKVAKAITDFNKAAQLFQDKGEKGSYNDAKARLKELGV</sequence>
<comment type="caution">
    <text evidence="6">The sequence shown here is derived from an EMBL/GenBank/DDBJ whole genome shotgun (WGS) entry which is preliminary data.</text>
</comment>
<evidence type="ECO:0000256" key="4">
    <source>
        <dbReference type="SAM" id="Phobius"/>
    </source>
</evidence>
<dbReference type="Proteomes" id="UP000271624">
    <property type="component" value="Unassembled WGS sequence"/>
</dbReference>
<accession>A0A433VA80</accession>
<feature type="repeat" description="TPR" evidence="3">
    <location>
        <begin position="413"/>
        <end position="446"/>
    </location>
</feature>
<feature type="repeat" description="TPR" evidence="3">
    <location>
        <begin position="583"/>
        <end position="616"/>
    </location>
</feature>
<name>A0A433VA80_9CYAN</name>
<keyword evidence="1" id="KW-0677">Repeat</keyword>
<organism evidence="6 7">
    <name type="scientific">Dulcicalothrix desertica PCC 7102</name>
    <dbReference type="NCBI Taxonomy" id="232991"/>
    <lineage>
        <taxon>Bacteria</taxon>
        <taxon>Bacillati</taxon>
        <taxon>Cyanobacteriota</taxon>
        <taxon>Cyanophyceae</taxon>
        <taxon>Nostocales</taxon>
        <taxon>Calotrichaceae</taxon>
        <taxon>Dulcicalothrix</taxon>
    </lineage>
</organism>
<feature type="repeat" description="TPR" evidence="3">
    <location>
        <begin position="549"/>
        <end position="582"/>
    </location>
</feature>
<feature type="repeat" description="TPR" evidence="3">
    <location>
        <begin position="311"/>
        <end position="344"/>
    </location>
</feature>
<keyword evidence="2 3" id="KW-0802">TPR repeat</keyword>
<dbReference type="SMART" id="SM00028">
    <property type="entry name" value="TPR"/>
    <property type="match status" value="10"/>
</dbReference>
<feature type="repeat" description="TPR" evidence="3">
    <location>
        <begin position="515"/>
        <end position="548"/>
    </location>
</feature>
<dbReference type="Pfam" id="PF00069">
    <property type="entry name" value="Pkinase"/>
    <property type="match status" value="1"/>
</dbReference>
<dbReference type="Pfam" id="PF13181">
    <property type="entry name" value="TPR_8"/>
    <property type="match status" value="2"/>
</dbReference>
<dbReference type="PANTHER" id="PTHR44858">
    <property type="entry name" value="TETRATRICOPEPTIDE REPEAT PROTEIN 6"/>
    <property type="match status" value="1"/>
</dbReference>
<dbReference type="AlphaFoldDB" id="A0A433VA80"/>
<dbReference type="Pfam" id="PF13414">
    <property type="entry name" value="TPR_11"/>
    <property type="match status" value="3"/>
</dbReference>
<dbReference type="OrthoDB" id="568198at2"/>
<dbReference type="GO" id="GO:0005524">
    <property type="term" value="F:ATP binding"/>
    <property type="evidence" value="ECO:0007669"/>
    <property type="project" value="InterPro"/>
</dbReference>
<evidence type="ECO:0000313" key="6">
    <source>
        <dbReference type="EMBL" id="RUT03016.1"/>
    </source>
</evidence>
<evidence type="ECO:0000259" key="5">
    <source>
        <dbReference type="PROSITE" id="PS50011"/>
    </source>
</evidence>
<keyword evidence="4" id="KW-0812">Transmembrane</keyword>
<dbReference type="InterPro" id="IPR011990">
    <property type="entry name" value="TPR-like_helical_dom_sf"/>
</dbReference>
<dbReference type="SMART" id="SM00220">
    <property type="entry name" value="S_TKc"/>
    <property type="match status" value="1"/>
</dbReference>
<dbReference type="InterPro" id="IPR019734">
    <property type="entry name" value="TPR_rpt"/>
</dbReference>
<feature type="repeat" description="TPR" evidence="3">
    <location>
        <begin position="617"/>
        <end position="650"/>
    </location>
</feature>
<evidence type="ECO:0000256" key="3">
    <source>
        <dbReference type="PROSITE-ProRule" id="PRU00339"/>
    </source>
</evidence>
<dbReference type="PROSITE" id="PS50011">
    <property type="entry name" value="PROTEIN_KINASE_DOM"/>
    <property type="match status" value="1"/>
</dbReference>
<feature type="repeat" description="TPR" evidence="3">
    <location>
        <begin position="345"/>
        <end position="378"/>
    </location>
</feature>
<evidence type="ECO:0000256" key="2">
    <source>
        <dbReference type="ARBA" id="ARBA00022803"/>
    </source>
</evidence>
<feature type="domain" description="Protein kinase" evidence="5">
    <location>
        <begin position="9"/>
        <end position="271"/>
    </location>
</feature>
<dbReference type="Gene3D" id="1.25.40.10">
    <property type="entry name" value="Tetratricopeptide repeat domain"/>
    <property type="match status" value="4"/>
</dbReference>
<reference evidence="6" key="1">
    <citation type="submission" date="2018-12" db="EMBL/GenBank/DDBJ databases">
        <authorList>
            <person name="Will S."/>
            <person name="Neumann-Schaal M."/>
            <person name="Henke P."/>
        </authorList>
    </citation>
    <scope>NUCLEOTIDE SEQUENCE</scope>
    <source>
        <strain evidence="6">PCC 7102</strain>
    </source>
</reference>